<proteinExistence type="predicted"/>
<comment type="caution">
    <text evidence="1">The sequence shown here is derived from an EMBL/GenBank/DDBJ whole genome shotgun (WGS) entry which is preliminary data.</text>
</comment>
<dbReference type="RefSeq" id="WP_166209395.1">
    <property type="nucleotide sequence ID" value="NZ_CP088285.1"/>
</dbReference>
<organism evidence="1">
    <name type="scientific">Bradyrhizobium septentrionale</name>
    <dbReference type="NCBI Taxonomy" id="1404411"/>
    <lineage>
        <taxon>Bacteria</taxon>
        <taxon>Pseudomonadati</taxon>
        <taxon>Pseudomonadota</taxon>
        <taxon>Alphaproteobacteria</taxon>
        <taxon>Hyphomicrobiales</taxon>
        <taxon>Nitrobacteraceae</taxon>
        <taxon>Bradyrhizobium</taxon>
    </lineage>
</organism>
<gene>
    <name evidence="1" type="ORF">HAP48_008675</name>
</gene>
<accession>A0A973ZZS1</accession>
<dbReference type="AlphaFoldDB" id="A0A973ZZS1"/>
<reference evidence="1" key="1">
    <citation type="submission" date="2020-06" db="EMBL/GenBank/DDBJ databases">
        <title>Whole Genome Sequence of Bradyrhizobium sp. Strain 1S1.</title>
        <authorList>
            <person name="Bromfield E.S.P."/>
            <person name="Cloutier S."/>
        </authorList>
    </citation>
    <scope>NUCLEOTIDE SEQUENCE [LARGE SCALE GENOMIC DNA]</scope>
    <source>
        <strain evidence="1">1S1</strain>
    </source>
</reference>
<evidence type="ECO:0000313" key="1">
    <source>
        <dbReference type="EMBL" id="NVI43108.1"/>
    </source>
</evidence>
<dbReference type="EMBL" id="JAAOLE020000001">
    <property type="protein sequence ID" value="NVI43108.1"/>
    <property type="molecule type" value="Genomic_DNA"/>
</dbReference>
<name>A0A973ZZS1_9BRAD</name>
<protein>
    <submittedName>
        <fullName evidence="1">Uncharacterized protein</fullName>
    </submittedName>
</protein>
<sequence length="65" mass="7366">MSIPMPPIEVTREQENAVSSLAPRAKFKSGLKVEFGVIELRFSNNNGSLFTTTLEPHHFRRLLKP</sequence>